<organism evidence="2 3">
    <name type="scientific">Stylosanthes scabra</name>
    <dbReference type="NCBI Taxonomy" id="79078"/>
    <lineage>
        <taxon>Eukaryota</taxon>
        <taxon>Viridiplantae</taxon>
        <taxon>Streptophyta</taxon>
        <taxon>Embryophyta</taxon>
        <taxon>Tracheophyta</taxon>
        <taxon>Spermatophyta</taxon>
        <taxon>Magnoliopsida</taxon>
        <taxon>eudicotyledons</taxon>
        <taxon>Gunneridae</taxon>
        <taxon>Pentapetalae</taxon>
        <taxon>rosids</taxon>
        <taxon>fabids</taxon>
        <taxon>Fabales</taxon>
        <taxon>Fabaceae</taxon>
        <taxon>Papilionoideae</taxon>
        <taxon>50 kb inversion clade</taxon>
        <taxon>dalbergioids sensu lato</taxon>
        <taxon>Dalbergieae</taxon>
        <taxon>Pterocarpus clade</taxon>
        <taxon>Stylosanthes</taxon>
    </lineage>
</organism>
<name>A0ABU6QPY6_9FABA</name>
<keyword evidence="3" id="KW-1185">Reference proteome</keyword>
<sequence length="218" mass="24886">MRENWARVGWRIGPNQFFRRSRRLPDAITFDPEFRLTHSLRLHEALIALFPSITHAPYSRIWKTWRLEWVTKVKDDGKWCLDARWRDQGSYVCIELGVQRLKDFKTCLLNRFDMASSRLHVQNFMNRLRSSRFDGSLNQFTNVAAHGGYRGAFSSGPGYQTSASSGSVGLAMITDRVWRSCRTENPGVGDSHSVYSSDFSGAGSSLESWRSIRGTPSV</sequence>
<gene>
    <name evidence="2" type="ORF">PIB30_072747</name>
</gene>
<feature type="region of interest" description="Disordered" evidence="1">
    <location>
        <begin position="199"/>
        <end position="218"/>
    </location>
</feature>
<accession>A0ABU6QPY6</accession>
<comment type="caution">
    <text evidence="2">The sequence shown here is derived from an EMBL/GenBank/DDBJ whole genome shotgun (WGS) entry which is preliminary data.</text>
</comment>
<reference evidence="2 3" key="1">
    <citation type="journal article" date="2023" name="Plants (Basel)">
        <title>Bridging the Gap: Combining Genomics and Transcriptomics Approaches to Understand Stylosanthes scabra, an Orphan Legume from the Brazilian Caatinga.</title>
        <authorList>
            <person name="Ferreira-Neto J.R.C."/>
            <person name="da Silva M.D."/>
            <person name="Binneck E."/>
            <person name="de Melo N.F."/>
            <person name="da Silva R.H."/>
            <person name="de Melo A.L.T.M."/>
            <person name="Pandolfi V."/>
            <person name="Bustamante F.O."/>
            <person name="Brasileiro-Vidal A.C."/>
            <person name="Benko-Iseppon A.M."/>
        </authorList>
    </citation>
    <scope>NUCLEOTIDE SEQUENCE [LARGE SCALE GENOMIC DNA]</scope>
    <source>
        <tissue evidence="2">Leaves</tissue>
    </source>
</reference>
<proteinExistence type="predicted"/>
<protein>
    <submittedName>
        <fullName evidence="2">Uncharacterized protein</fullName>
    </submittedName>
</protein>
<evidence type="ECO:0000313" key="2">
    <source>
        <dbReference type="EMBL" id="MED6113638.1"/>
    </source>
</evidence>
<evidence type="ECO:0000256" key="1">
    <source>
        <dbReference type="SAM" id="MobiDB-lite"/>
    </source>
</evidence>
<dbReference type="Proteomes" id="UP001341840">
    <property type="component" value="Unassembled WGS sequence"/>
</dbReference>
<evidence type="ECO:0000313" key="3">
    <source>
        <dbReference type="Proteomes" id="UP001341840"/>
    </source>
</evidence>
<dbReference type="EMBL" id="JASCZI010000868">
    <property type="protein sequence ID" value="MED6113638.1"/>
    <property type="molecule type" value="Genomic_DNA"/>
</dbReference>